<dbReference type="Proteomes" id="UP001221757">
    <property type="component" value="Unassembled WGS sequence"/>
</dbReference>
<evidence type="ECO:0000256" key="1">
    <source>
        <dbReference type="SAM" id="MobiDB-lite"/>
    </source>
</evidence>
<reference evidence="2" key="1">
    <citation type="submission" date="2023-03" db="EMBL/GenBank/DDBJ databases">
        <title>Massive genome expansion in bonnet fungi (Mycena s.s.) driven by repeated elements and novel gene families across ecological guilds.</title>
        <authorList>
            <consortium name="Lawrence Berkeley National Laboratory"/>
            <person name="Harder C.B."/>
            <person name="Miyauchi S."/>
            <person name="Viragh M."/>
            <person name="Kuo A."/>
            <person name="Thoen E."/>
            <person name="Andreopoulos B."/>
            <person name="Lu D."/>
            <person name="Skrede I."/>
            <person name="Drula E."/>
            <person name="Henrissat B."/>
            <person name="Morin E."/>
            <person name="Kohler A."/>
            <person name="Barry K."/>
            <person name="LaButti K."/>
            <person name="Morin E."/>
            <person name="Salamov A."/>
            <person name="Lipzen A."/>
            <person name="Mereny Z."/>
            <person name="Hegedus B."/>
            <person name="Baldrian P."/>
            <person name="Stursova M."/>
            <person name="Weitz H."/>
            <person name="Taylor A."/>
            <person name="Grigoriev I.V."/>
            <person name="Nagy L.G."/>
            <person name="Martin F."/>
            <person name="Kauserud H."/>
        </authorList>
    </citation>
    <scope>NUCLEOTIDE SEQUENCE</scope>
    <source>
        <strain evidence="2">CBHHK067</strain>
    </source>
</reference>
<feature type="compositionally biased region" description="Polar residues" evidence="1">
    <location>
        <begin position="733"/>
        <end position="743"/>
    </location>
</feature>
<feature type="compositionally biased region" description="Basic and acidic residues" evidence="1">
    <location>
        <begin position="7"/>
        <end position="23"/>
    </location>
</feature>
<proteinExistence type="predicted"/>
<feature type="compositionally biased region" description="Basic and acidic residues" evidence="1">
    <location>
        <begin position="52"/>
        <end position="65"/>
    </location>
</feature>
<keyword evidence="3" id="KW-1185">Reference proteome</keyword>
<evidence type="ECO:0000313" key="3">
    <source>
        <dbReference type="Proteomes" id="UP001221757"/>
    </source>
</evidence>
<gene>
    <name evidence="2" type="ORF">B0H17DRAFT_1147528</name>
</gene>
<name>A0AAD7CLL0_MYCRO</name>
<feature type="compositionally biased region" description="Low complexity" evidence="1">
    <location>
        <begin position="473"/>
        <end position="489"/>
    </location>
</feature>
<organism evidence="2 3">
    <name type="scientific">Mycena rosella</name>
    <name type="common">Pink bonnet</name>
    <name type="synonym">Agaricus rosellus</name>
    <dbReference type="NCBI Taxonomy" id="1033263"/>
    <lineage>
        <taxon>Eukaryota</taxon>
        <taxon>Fungi</taxon>
        <taxon>Dikarya</taxon>
        <taxon>Basidiomycota</taxon>
        <taxon>Agaricomycotina</taxon>
        <taxon>Agaricomycetes</taxon>
        <taxon>Agaricomycetidae</taxon>
        <taxon>Agaricales</taxon>
        <taxon>Marasmiineae</taxon>
        <taxon>Mycenaceae</taxon>
        <taxon>Mycena</taxon>
    </lineage>
</organism>
<feature type="region of interest" description="Disordered" evidence="1">
    <location>
        <begin position="691"/>
        <end position="749"/>
    </location>
</feature>
<comment type="caution">
    <text evidence="2">The sequence shown here is derived from an EMBL/GenBank/DDBJ whole genome shotgun (WGS) entry which is preliminary data.</text>
</comment>
<feature type="region of interest" description="Disordered" evidence="1">
    <location>
        <begin position="42"/>
        <end position="65"/>
    </location>
</feature>
<feature type="region of interest" description="Disordered" evidence="1">
    <location>
        <begin position="409"/>
        <end position="435"/>
    </location>
</feature>
<protein>
    <submittedName>
        <fullName evidence="2">Uncharacterized protein</fullName>
    </submittedName>
</protein>
<feature type="compositionally biased region" description="Low complexity" evidence="1">
    <location>
        <begin position="583"/>
        <end position="611"/>
    </location>
</feature>
<evidence type="ECO:0000313" key="2">
    <source>
        <dbReference type="EMBL" id="KAJ7651890.1"/>
    </source>
</evidence>
<accession>A0AAD7CLL0</accession>
<sequence length="749" mass="82792">MSSTEPQSKKLDEPTPEQIKEWGRTDALDRYQAKYGAWPARQGKASNVMASRSKEENENSMKKALEDRRKSDAVYREIKFVKKYGTSKYLNYYVPLLNEFNSYNLAGVKIKVPEVDEEQESHISEAEDRYSVNIQPPDHLSVIGIDKVTRVTRDLSHIDYVTCVPRTSTLWRGLPPFPKTTTLVPLYFYGSKSFLGQDAHNENSNRMWWLVYYGPGRGLYDRKQDAMENLHSRRPELTLEGFYLRIDTLRGWRLCCYHRHPKCDRQPFHGHACYTNACESHGRTHARPDPRLHNHQLDVAAPGCCPCHKRHSPAPAREEDHEDIMHIDVGLDVARTPAVKLESSVKHATAKLESSVKQQSSVKREGSVKVEKRELKIKREGGVKIEPGVKVEAAVKWELRSTTLRNVRARTAQPSTTREPSRSLYADTDDSDSTRTSVCMPVTALTALSLFIDDSELEDQLPLYAALPNQSTYTSASTTSSTSVSTLSPPCSPRPRNRPLPLHPPGAPPQTDWHRAPRPRVAPARISSPPHPKHTYSRRAAVPSASTQTAVVGPATCIPLVFNSMGGGSISIRMMPTTTPFSARAATSSSSALRPPAAGSSSSSSRAPVSSMDTVPSPYSSSACMFSVDTAAGISSPPVGAGAASAAGSWRQAQVSVHYVSHRDRLLCDNLGRPRVTLRARECNSSPSLRLLSNSQRSAPGVRRGRIERGGLSATPAEQSSQLRRQPLRMREQQASGSMTPASSRLPFT</sequence>
<feature type="region of interest" description="Disordered" evidence="1">
    <location>
        <begin position="473"/>
        <end position="542"/>
    </location>
</feature>
<feature type="region of interest" description="Disordered" evidence="1">
    <location>
        <begin position="583"/>
        <end position="614"/>
    </location>
</feature>
<dbReference type="EMBL" id="JARKIE010000354">
    <property type="protein sequence ID" value="KAJ7651890.1"/>
    <property type="molecule type" value="Genomic_DNA"/>
</dbReference>
<feature type="compositionally biased region" description="Low complexity" evidence="1">
    <location>
        <begin position="519"/>
        <end position="528"/>
    </location>
</feature>
<dbReference type="AlphaFoldDB" id="A0AAD7CLL0"/>
<feature type="region of interest" description="Disordered" evidence="1">
    <location>
        <begin position="1"/>
        <end position="23"/>
    </location>
</feature>